<dbReference type="RefSeq" id="WP_139075100.1">
    <property type="nucleotide sequence ID" value="NZ_VDFU01000002.1"/>
</dbReference>
<reference evidence="6 7" key="1">
    <citation type="submission" date="2019-06" db="EMBL/GenBank/DDBJ databases">
        <title>YIM 131921 draft genome.</title>
        <authorList>
            <person name="Jiang L."/>
        </authorList>
    </citation>
    <scope>NUCLEOTIDE SEQUENCE [LARGE SCALE GENOMIC DNA]</scope>
    <source>
        <strain evidence="6 7">YIM 131921</strain>
    </source>
</reference>
<gene>
    <name evidence="5" type="primary">kptA</name>
    <name evidence="6" type="ORF">FHG66_02425</name>
</gene>
<protein>
    <recommendedName>
        <fullName evidence="5">Probable RNA 2'-phosphotransferase</fullName>
        <ecNumber evidence="5">2.7.1.-</ecNumber>
    </recommendedName>
</protein>
<dbReference type="GO" id="GO:0003950">
    <property type="term" value="F:NAD+ poly-ADP-ribosyltransferase activity"/>
    <property type="evidence" value="ECO:0007669"/>
    <property type="project" value="InterPro"/>
</dbReference>
<dbReference type="InterPro" id="IPR002745">
    <property type="entry name" value="Ptrans_KptA/Tpt1"/>
</dbReference>
<dbReference type="Pfam" id="PF01885">
    <property type="entry name" value="PTS_2-RNA"/>
    <property type="match status" value="1"/>
</dbReference>
<evidence type="ECO:0000256" key="5">
    <source>
        <dbReference type="HAMAP-Rule" id="MF_00299"/>
    </source>
</evidence>
<dbReference type="Proteomes" id="UP000305887">
    <property type="component" value="Unassembled WGS sequence"/>
</dbReference>
<dbReference type="NCBIfam" id="NF002014">
    <property type="entry name" value="PRK00819.1-4"/>
    <property type="match status" value="1"/>
</dbReference>
<dbReference type="Gene3D" id="3.20.170.30">
    <property type="match status" value="1"/>
</dbReference>
<keyword evidence="2 5" id="KW-0808">Transferase</keyword>
<evidence type="ECO:0000256" key="3">
    <source>
        <dbReference type="ARBA" id="ARBA00023027"/>
    </source>
</evidence>
<dbReference type="InterPro" id="IPR042081">
    <property type="entry name" value="RNA_2'-PTrans_C"/>
</dbReference>
<dbReference type="Gene3D" id="1.10.10.970">
    <property type="entry name" value="RNA 2'-phosphotransferase, Tpt1/KptA family, N-terminal domain"/>
    <property type="match status" value="1"/>
</dbReference>
<comment type="caution">
    <text evidence="6">The sequence shown here is derived from an EMBL/GenBank/DDBJ whole genome shotgun (WGS) entry which is preliminary data.</text>
</comment>
<accession>A0A5C4N493</accession>
<sequence length="177" mass="19155">MSRDSRLLSLLLRHRPDKAGLVLGPGGWVGVDDLLAGMARLGRPLDRAALERIVAQDEKGRFTLSPDGSRIRAAQGHSAEVDLGLPPAEPPAILFHGTAETSLPAILSEGLIPGRRRHVHLSPDIPTAAKVGQRHGRPVVLRVGAGAMHQDGLPFWQADNGVWLTERVPPRYLERLP</sequence>
<keyword evidence="7" id="KW-1185">Reference proteome</keyword>
<dbReference type="EMBL" id="VDFU01000002">
    <property type="protein sequence ID" value="TNC52416.1"/>
    <property type="molecule type" value="Genomic_DNA"/>
</dbReference>
<dbReference type="PANTHER" id="PTHR12684">
    <property type="entry name" value="PUTATIVE PHOSPHOTRANSFERASE"/>
    <property type="match status" value="1"/>
</dbReference>
<dbReference type="GO" id="GO:0000215">
    <property type="term" value="F:tRNA 2'-phosphotransferase activity"/>
    <property type="evidence" value="ECO:0007669"/>
    <property type="project" value="TreeGrafter"/>
</dbReference>
<keyword evidence="3 5" id="KW-0520">NAD</keyword>
<dbReference type="HAMAP" id="MF_00299">
    <property type="entry name" value="KptA"/>
    <property type="match status" value="1"/>
</dbReference>
<name>A0A5C4N493_9RHOB</name>
<evidence type="ECO:0000313" key="6">
    <source>
        <dbReference type="EMBL" id="TNC52416.1"/>
    </source>
</evidence>
<evidence type="ECO:0000256" key="2">
    <source>
        <dbReference type="ARBA" id="ARBA00022679"/>
    </source>
</evidence>
<dbReference type="InterPro" id="IPR042080">
    <property type="entry name" value="RNA_2'-PTrans_N"/>
</dbReference>
<evidence type="ECO:0000256" key="1">
    <source>
        <dbReference type="ARBA" id="ARBA00009836"/>
    </source>
</evidence>
<dbReference type="OrthoDB" id="4537997at2"/>
<dbReference type="PANTHER" id="PTHR12684:SF2">
    <property type="entry name" value="TRNA 2'-PHOSPHOTRANSFERASE 1"/>
    <property type="match status" value="1"/>
</dbReference>
<dbReference type="GO" id="GO:0006388">
    <property type="term" value="P:tRNA splicing, via endonucleolytic cleavage and ligation"/>
    <property type="evidence" value="ECO:0007669"/>
    <property type="project" value="UniProtKB-UniRule"/>
</dbReference>
<proteinExistence type="inferred from homology"/>
<organism evidence="6 7">
    <name type="scientific">Rubellimicrobium rubrum</name>
    <dbReference type="NCBI Taxonomy" id="2585369"/>
    <lineage>
        <taxon>Bacteria</taxon>
        <taxon>Pseudomonadati</taxon>
        <taxon>Pseudomonadota</taxon>
        <taxon>Alphaproteobacteria</taxon>
        <taxon>Rhodobacterales</taxon>
        <taxon>Roseobacteraceae</taxon>
        <taxon>Rubellimicrobium</taxon>
    </lineage>
</organism>
<dbReference type="AlphaFoldDB" id="A0A5C4N493"/>
<evidence type="ECO:0000256" key="4">
    <source>
        <dbReference type="ARBA" id="ARBA00025212"/>
    </source>
</evidence>
<comment type="similarity">
    <text evidence="1 5">Belongs to the KptA/TPT1 family.</text>
</comment>
<dbReference type="SUPFAM" id="SSF56399">
    <property type="entry name" value="ADP-ribosylation"/>
    <property type="match status" value="1"/>
</dbReference>
<dbReference type="EC" id="2.7.1.-" evidence="5"/>
<evidence type="ECO:0000313" key="7">
    <source>
        <dbReference type="Proteomes" id="UP000305887"/>
    </source>
</evidence>
<comment type="function">
    <text evidence="4 5">Removes the 2'-phosphate from RNA via an intermediate in which the phosphate is ADP-ribosylated by NAD followed by a presumed transesterification to release the RNA and generate ADP-ribose 1''-2''-cyclic phosphate (APPR&gt;P). May function as an ADP-ribosylase.</text>
</comment>
<dbReference type="InterPro" id="IPR022928">
    <property type="entry name" value="RNA_2'-PTrans_KptA"/>
</dbReference>